<evidence type="ECO:0000313" key="2">
    <source>
        <dbReference type="EMBL" id="KAL0064355.1"/>
    </source>
</evidence>
<evidence type="ECO:0000313" key="3">
    <source>
        <dbReference type="Proteomes" id="UP001437256"/>
    </source>
</evidence>
<reference evidence="2 3" key="1">
    <citation type="submission" date="2024-05" db="EMBL/GenBank/DDBJ databases">
        <title>A draft genome resource for the thread blight pathogen Marasmius tenuissimus strain MS-2.</title>
        <authorList>
            <person name="Yulfo-Soto G.E."/>
            <person name="Baruah I.K."/>
            <person name="Amoako-Attah I."/>
            <person name="Bukari Y."/>
            <person name="Meinhardt L.W."/>
            <person name="Bailey B.A."/>
            <person name="Cohen S.P."/>
        </authorList>
    </citation>
    <scope>NUCLEOTIDE SEQUENCE [LARGE SCALE GENOMIC DNA]</scope>
    <source>
        <strain evidence="2 3">MS-2</strain>
    </source>
</reference>
<feature type="transmembrane region" description="Helical" evidence="1">
    <location>
        <begin position="115"/>
        <end position="136"/>
    </location>
</feature>
<sequence>MSHRIASVTLSGEGDRRLVKKIQVEKIGHAIMDTTGNNLLVHTGDAIKRFTLSNLAAPPDKFQPPALLGAHRPKVLGYIEDSRHVVVGTDFHEAVVIGLATGAVRDVLEFPQQRGVIQGVIQAVAGVMAGMIMLPLGQQL</sequence>
<dbReference type="EMBL" id="JBBXMP010000063">
    <property type="protein sequence ID" value="KAL0064355.1"/>
    <property type="molecule type" value="Genomic_DNA"/>
</dbReference>
<name>A0ABR2ZSU3_9AGAR</name>
<keyword evidence="1" id="KW-0812">Transmembrane</keyword>
<comment type="caution">
    <text evidence="2">The sequence shown here is derived from an EMBL/GenBank/DDBJ whole genome shotgun (WGS) entry which is preliminary data.</text>
</comment>
<protein>
    <submittedName>
        <fullName evidence="2">Uncharacterized protein</fullName>
    </submittedName>
</protein>
<keyword evidence="1" id="KW-0472">Membrane</keyword>
<accession>A0ABR2ZSU3</accession>
<organism evidence="2 3">
    <name type="scientific">Marasmius tenuissimus</name>
    <dbReference type="NCBI Taxonomy" id="585030"/>
    <lineage>
        <taxon>Eukaryota</taxon>
        <taxon>Fungi</taxon>
        <taxon>Dikarya</taxon>
        <taxon>Basidiomycota</taxon>
        <taxon>Agaricomycotina</taxon>
        <taxon>Agaricomycetes</taxon>
        <taxon>Agaricomycetidae</taxon>
        <taxon>Agaricales</taxon>
        <taxon>Marasmiineae</taxon>
        <taxon>Marasmiaceae</taxon>
        <taxon>Marasmius</taxon>
    </lineage>
</organism>
<proteinExistence type="predicted"/>
<keyword evidence="3" id="KW-1185">Reference proteome</keyword>
<evidence type="ECO:0000256" key="1">
    <source>
        <dbReference type="SAM" id="Phobius"/>
    </source>
</evidence>
<gene>
    <name evidence="2" type="ORF">AAF712_008655</name>
</gene>
<dbReference type="Proteomes" id="UP001437256">
    <property type="component" value="Unassembled WGS sequence"/>
</dbReference>
<keyword evidence="1" id="KW-1133">Transmembrane helix</keyword>